<evidence type="ECO:0000313" key="19">
    <source>
        <dbReference type="Proteomes" id="UP001366166"/>
    </source>
</evidence>
<dbReference type="PANTHER" id="PTHR36701:SF1">
    <property type="entry name" value="EPOXYQUEUOSINE REDUCTASE QUEH"/>
    <property type="match status" value="1"/>
</dbReference>
<evidence type="ECO:0000256" key="16">
    <source>
        <dbReference type="ARBA" id="ARBA00047415"/>
    </source>
</evidence>
<dbReference type="EC" id="1.17.99.6" evidence="4 17"/>
<name>A0AAU9ELJ6_9BACT</name>
<dbReference type="RefSeq" id="WP_338603130.1">
    <property type="nucleotide sequence ID" value="NZ_AP028679.1"/>
</dbReference>
<evidence type="ECO:0000256" key="5">
    <source>
        <dbReference type="ARBA" id="ARBA00016895"/>
    </source>
</evidence>
<comment type="pathway">
    <text evidence="2 17">tRNA modification; tRNA-queuosine biosynthesis.</text>
</comment>
<dbReference type="PANTHER" id="PTHR36701">
    <property type="entry name" value="EPOXYQUEUOSINE REDUCTASE QUEH"/>
    <property type="match status" value="1"/>
</dbReference>
<dbReference type="HAMAP" id="MF_02089">
    <property type="entry name" value="QueH"/>
    <property type="match status" value="1"/>
</dbReference>
<keyword evidence="13 17" id="KW-1015">Disulfide bond</keyword>
<keyword evidence="7 17" id="KW-0819">tRNA processing</keyword>
<evidence type="ECO:0000313" key="18">
    <source>
        <dbReference type="EMBL" id="BEQ16790.1"/>
    </source>
</evidence>
<evidence type="ECO:0000256" key="4">
    <source>
        <dbReference type="ARBA" id="ARBA00012622"/>
    </source>
</evidence>
<evidence type="ECO:0000256" key="9">
    <source>
        <dbReference type="ARBA" id="ARBA00022785"/>
    </source>
</evidence>
<protein>
    <recommendedName>
        <fullName evidence="5 17">Epoxyqueuosine reductase QueH</fullName>
        <ecNumber evidence="4 17">1.17.99.6</ecNumber>
    </recommendedName>
    <alternativeName>
        <fullName evidence="15 17">Queuosine biosynthesis protein QueH</fullName>
    </alternativeName>
</protein>
<evidence type="ECO:0000256" key="2">
    <source>
        <dbReference type="ARBA" id="ARBA00004691"/>
    </source>
</evidence>
<evidence type="ECO:0000256" key="8">
    <source>
        <dbReference type="ARBA" id="ARBA00022723"/>
    </source>
</evidence>
<evidence type="ECO:0000256" key="14">
    <source>
        <dbReference type="ARBA" id="ARBA00023284"/>
    </source>
</evidence>
<dbReference type="GO" id="GO:0008616">
    <property type="term" value="P:tRNA queuosine(34) biosynthetic process"/>
    <property type="evidence" value="ECO:0007669"/>
    <property type="project" value="UniProtKB-UniRule"/>
</dbReference>
<dbReference type="EMBL" id="AP028679">
    <property type="protein sequence ID" value="BEQ16790.1"/>
    <property type="molecule type" value="Genomic_DNA"/>
</dbReference>
<evidence type="ECO:0000256" key="11">
    <source>
        <dbReference type="ARBA" id="ARBA00023004"/>
    </source>
</evidence>
<evidence type="ECO:0000256" key="17">
    <source>
        <dbReference type="HAMAP-Rule" id="MF_02089"/>
    </source>
</evidence>
<dbReference type="Proteomes" id="UP001366166">
    <property type="component" value="Chromosome"/>
</dbReference>
<dbReference type="GO" id="GO:0046872">
    <property type="term" value="F:metal ion binding"/>
    <property type="evidence" value="ECO:0007669"/>
    <property type="project" value="UniProtKB-KW"/>
</dbReference>
<keyword evidence="10 17" id="KW-0560">Oxidoreductase</keyword>
<dbReference type="GO" id="GO:0052693">
    <property type="term" value="F:epoxyqueuosine reductase activity"/>
    <property type="evidence" value="ECO:0007669"/>
    <property type="project" value="UniProtKB-UniRule"/>
</dbReference>
<dbReference type="AlphaFoldDB" id="A0AAU9ELJ6"/>
<dbReference type="GO" id="GO:0051539">
    <property type="term" value="F:4 iron, 4 sulfur cluster binding"/>
    <property type="evidence" value="ECO:0007669"/>
    <property type="project" value="UniProtKB-UniRule"/>
</dbReference>
<proteinExistence type="inferred from homology"/>
<keyword evidence="6 17" id="KW-0004">4Fe-4S</keyword>
<keyword evidence="14 17" id="KW-0676">Redox-active center</keyword>
<feature type="binding site" evidence="17">
    <location>
        <position position="86"/>
    </location>
    <ligand>
        <name>[4Fe-4S] cluster</name>
        <dbReference type="ChEBI" id="CHEBI:49883"/>
    </ligand>
</feature>
<evidence type="ECO:0000256" key="10">
    <source>
        <dbReference type="ARBA" id="ARBA00023002"/>
    </source>
</evidence>
<evidence type="ECO:0000256" key="1">
    <source>
        <dbReference type="ARBA" id="ARBA00002268"/>
    </source>
</evidence>
<feature type="binding site" evidence="17">
    <location>
        <position position="83"/>
    </location>
    <ligand>
        <name>[4Fe-4S] cluster</name>
        <dbReference type="ChEBI" id="CHEBI:49883"/>
    </ligand>
</feature>
<keyword evidence="19" id="KW-1185">Reference proteome</keyword>
<dbReference type="Pfam" id="PF02677">
    <property type="entry name" value="QueH"/>
    <property type="match status" value="1"/>
</dbReference>
<comment type="catalytic activity">
    <reaction evidence="16 17">
        <text>epoxyqueuosine(34) in tRNA + AH2 = queuosine(34) in tRNA + A + H2O</text>
        <dbReference type="Rhea" id="RHEA:32159"/>
        <dbReference type="Rhea" id="RHEA-COMP:18571"/>
        <dbReference type="Rhea" id="RHEA-COMP:18582"/>
        <dbReference type="ChEBI" id="CHEBI:13193"/>
        <dbReference type="ChEBI" id="CHEBI:15377"/>
        <dbReference type="ChEBI" id="CHEBI:17499"/>
        <dbReference type="ChEBI" id="CHEBI:194431"/>
        <dbReference type="ChEBI" id="CHEBI:194443"/>
        <dbReference type="EC" id="1.17.99.6"/>
    </reaction>
</comment>
<comment type="similarity">
    <text evidence="3 17">Belongs to the QueH family.</text>
</comment>
<feature type="binding site" evidence="17">
    <location>
        <position position="9"/>
    </location>
    <ligand>
        <name>[4Fe-4S] cluster</name>
        <dbReference type="ChEBI" id="CHEBI:49883"/>
    </ligand>
</feature>
<evidence type="ECO:0000256" key="3">
    <source>
        <dbReference type="ARBA" id="ARBA00008207"/>
    </source>
</evidence>
<keyword evidence="12 17" id="KW-0411">Iron-sulfur</keyword>
<comment type="function">
    <text evidence="1 17">Catalyzes the conversion of epoxyqueuosine (oQ) to queuosine (Q), which is a hypermodified base found in the wobble positions of tRNA(Asp), tRNA(Asn), tRNA(His) and tRNA(Tyr).</text>
</comment>
<accession>A0AAU9ELJ6</accession>
<keyword evidence="8 17" id="KW-0479">Metal-binding</keyword>
<sequence length="181" mass="21269">MRVLLHICCGPCSIMPVAALREEGAEIRGLFYNPNIMPYTENLRRRETLEAWAAGEDLPLIVQDEYQPEEWLRNVAWRENQRCAPCLSQRLERAAAVAKRGNYDFFSTTLLYSVRQKHELISELGQSIGKKRGVKFLYRDWRPYWRQGIERSQELGLYRQQYCGCIFSERDRYLPQPGHPA</sequence>
<keyword evidence="11 17" id="KW-0408">Iron</keyword>
<feature type="binding site" evidence="17">
    <location>
        <position position="8"/>
    </location>
    <ligand>
        <name>[4Fe-4S] cluster</name>
        <dbReference type="ChEBI" id="CHEBI:49883"/>
    </ligand>
</feature>
<gene>
    <name evidence="17" type="primary">queH</name>
    <name evidence="18" type="ORF">FAK_38560</name>
</gene>
<dbReference type="InterPro" id="IPR003828">
    <property type="entry name" value="QueH"/>
</dbReference>
<keyword evidence="9 17" id="KW-0671">Queuosine biosynthesis</keyword>
<evidence type="ECO:0000256" key="15">
    <source>
        <dbReference type="ARBA" id="ARBA00031446"/>
    </source>
</evidence>
<evidence type="ECO:0000256" key="7">
    <source>
        <dbReference type="ARBA" id="ARBA00022694"/>
    </source>
</evidence>
<feature type="disulfide bond" description="Redox-active" evidence="17">
    <location>
        <begin position="163"/>
        <end position="165"/>
    </location>
</feature>
<evidence type="ECO:0000256" key="12">
    <source>
        <dbReference type="ARBA" id="ARBA00023014"/>
    </source>
</evidence>
<organism evidence="18 19">
    <name type="scientific">Desulfoferula mesophila</name>
    <dbReference type="NCBI Taxonomy" id="3058419"/>
    <lineage>
        <taxon>Bacteria</taxon>
        <taxon>Pseudomonadati</taxon>
        <taxon>Thermodesulfobacteriota</taxon>
        <taxon>Desulfarculia</taxon>
        <taxon>Desulfarculales</taxon>
        <taxon>Desulfarculaceae</taxon>
        <taxon>Desulfoferula</taxon>
    </lineage>
</organism>
<evidence type="ECO:0000256" key="6">
    <source>
        <dbReference type="ARBA" id="ARBA00022485"/>
    </source>
</evidence>
<evidence type="ECO:0000256" key="13">
    <source>
        <dbReference type="ARBA" id="ARBA00023157"/>
    </source>
</evidence>
<reference evidence="19" key="1">
    <citation type="journal article" date="2023" name="Arch. Microbiol.">
        <title>Desulfoferula mesophilus gen. nov. sp. nov., a mesophilic sulfate-reducing bacterium isolated from a brackish lake sediment.</title>
        <authorList>
            <person name="Watanabe T."/>
            <person name="Yabe T."/>
            <person name="Tsuji J.M."/>
            <person name="Fukui M."/>
        </authorList>
    </citation>
    <scope>NUCLEOTIDE SEQUENCE [LARGE SCALE GENOMIC DNA]</scope>
    <source>
        <strain evidence="19">12FAK</strain>
    </source>
</reference>
<dbReference type="KEGG" id="dmp:FAK_38560"/>